<feature type="compositionally biased region" description="Basic and acidic residues" evidence="5">
    <location>
        <begin position="130"/>
        <end position="140"/>
    </location>
</feature>
<dbReference type="PANTHER" id="PTHR21681:SF0">
    <property type="entry name" value="EUKARYOTIC TRANSLATION INITIATION FACTOR 3 SUBUNIT J"/>
    <property type="match status" value="1"/>
</dbReference>
<dbReference type="Gene3D" id="1.10.246.60">
    <property type="entry name" value="Eukaryotic translation initiation factor 3 like domains"/>
    <property type="match status" value="1"/>
</dbReference>
<dbReference type="Proteomes" id="UP000253551">
    <property type="component" value="Unassembled WGS sequence"/>
</dbReference>
<dbReference type="EMBL" id="PJQM01007363">
    <property type="protein sequence ID" value="RCH78279.1"/>
    <property type="molecule type" value="Genomic_DNA"/>
</dbReference>
<feature type="region of interest" description="Disordered" evidence="5">
    <location>
        <begin position="129"/>
        <end position="175"/>
    </location>
</feature>
<evidence type="ECO:0000256" key="3">
    <source>
        <dbReference type="ARBA" id="ARBA00022917"/>
    </source>
</evidence>
<evidence type="ECO:0000313" key="7">
    <source>
        <dbReference type="Proteomes" id="UP000253551"/>
    </source>
</evidence>
<evidence type="ECO:0000256" key="2">
    <source>
        <dbReference type="ARBA" id="ARBA00022540"/>
    </source>
</evidence>
<accession>A0A367IKT1</accession>
<feature type="compositionally biased region" description="Acidic residues" evidence="5">
    <location>
        <begin position="16"/>
        <end position="35"/>
    </location>
</feature>
<evidence type="ECO:0000256" key="1">
    <source>
        <dbReference type="ARBA" id="ARBA00022490"/>
    </source>
</evidence>
<keyword evidence="3" id="KW-0648">Protein biosynthesis</keyword>
<evidence type="ECO:0000313" key="6">
    <source>
        <dbReference type="EMBL" id="RCH78279.1"/>
    </source>
</evidence>
<feature type="non-terminal residue" evidence="6">
    <location>
        <position position="1"/>
    </location>
</feature>
<feature type="compositionally biased region" description="Acidic residues" evidence="5">
    <location>
        <begin position="166"/>
        <end position="175"/>
    </location>
</feature>
<dbReference type="GO" id="GO:0005852">
    <property type="term" value="C:eukaryotic translation initiation factor 3 complex"/>
    <property type="evidence" value="ECO:0007669"/>
    <property type="project" value="InterPro"/>
</dbReference>
<comment type="caution">
    <text evidence="6">The sequence shown here is derived from an EMBL/GenBank/DDBJ whole genome shotgun (WGS) entry which is preliminary data.</text>
</comment>
<dbReference type="InterPro" id="IPR023194">
    <property type="entry name" value="eIF3-like_dom_sf"/>
</dbReference>
<feature type="region of interest" description="Disordered" evidence="5">
    <location>
        <begin position="1"/>
        <end position="42"/>
    </location>
</feature>
<protein>
    <recommendedName>
        <fullName evidence="4">Eukaryotic translation initiation factor 3 30 kDa subunit</fullName>
    </recommendedName>
</protein>
<name>A0A367IKT1_RHIST</name>
<dbReference type="InterPro" id="IPR013906">
    <property type="entry name" value="eIF3j"/>
</dbReference>
<sequence>EDIEIEVAVPKKNKWDDEDVEEDVKEDWEDSDEEKQETKKATKADMISATDLFSGVSIDDMKGKPIEEWKPKNRVELDTYRKRLVEIITASSKSINYGWVIDELLRDIAVPLKDTEVKKMSASLTSIANEKQKQAKEALKKTKGKSKPQLAAAGKSGATESKYNDFDDDYDDDFM</sequence>
<reference evidence="6 7" key="1">
    <citation type="journal article" date="2018" name="G3 (Bethesda)">
        <title>Phylogenetic and Phylogenomic Definition of Rhizopus Species.</title>
        <authorList>
            <person name="Gryganskyi A.P."/>
            <person name="Golan J."/>
            <person name="Dolatabadi S."/>
            <person name="Mondo S."/>
            <person name="Robb S."/>
            <person name="Idnurm A."/>
            <person name="Muszewska A."/>
            <person name="Steczkiewicz K."/>
            <person name="Masonjones S."/>
            <person name="Liao H.L."/>
            <person name="Gajdeczka M.T."/>
            <person name="Anike F."/>
            <person name="Vuek A."/>
            <person name="Anishchenko I.M."/>
            <person name="Voigt K."/>
            <person name="de Hoog G.S."/>
            <person name="Smith M.E."/>
            <person name="Heitman J."/>
            <person name="Vilgalys R."/>
            <person name="Stajich J.E."/>
        </authorList>
    </citation>
    <scope>NUCLEOTIDE SEQUENCE [LARGE SCALE GENOMIC DNA]</scope>
    <source>
        <strain evidence="6 7">LSU 92-RS-03</strain>
    </source>
</reference>
<proteinExistence type="predicted"/>
<dbReference type="STRING" id="4846.A0A367IKT1"/>
<dbReference type="PANTHER" id="PTHR21681">
    <property type="entry name" value="EUKARYOTIC TRANSLATION INITIATION FACTOR 3 SUBUNIT J"/>
    <property type="match status" value="1"/>
</dbReference>
<dbReference type="GO" id="GO:0003743">
    <property type="term" value="F:translation initiation factor activity"/>
    <property type="evidence" value="ECO:0007669"/>
    <property type="project" value="UniProtKB-KW"/>
</dbReference>
<gene>
    <name evidence="6" type="primary">HCR1_1</name>
    <name evidence="6" type="ORF">CU098_005600</name>
</gene>
<keyword evidence="7" id="KW-1185">Reference proteome</keyword>
<evidence type="ECO:0000256" key="4">
    <source>
        <dbReference type="ARBA" id="ARBA00029904"/>
    </source>
</evidence>
<dbReference type="OrthoDB" id="20381at2759"/>
<keyword evidence="2 6" id="KW-0396">Initiation factor</keyword>
<organism evidence="6 7">
    <name type="scientific">Rhizopus stolonifer</name>
    <name type="common">Rhizopus nigricans</name>
    <dbReference type="NCBI Taxonomy" id="4846"/>
    <lineage>
        <taxon>Eukaryota</taxon>
        <taxon>Fungi</taxon>
        <taxon>Fungi incertae sedis</taxon>
        <taxon>Mucoromycota</taxon>
        <taxon>Mucoromycotina</taxon>
        <taxon>Mucoromycetes</taxon>
        <taxon>Mucorales</taxon>
        <taxon>Mucorineae</taxon>
        <taxon>Rhizopodaceae</taxon>
        <taxon>Rhizopus</taxon>
    </lineage>
</organism>
<evidence type="ECO:0000256" key="5">
    <source>
        <dbReference type="SAM" id="MobiDB-lite"/>
    </source>
</evidence>
<dbReference type="AlphaFoldDB" id="A0A367IKT1"/>
<keyword evidence="1" id="KW-0963">Cytoplasm</keyword>
<dbReference type="Pfam" id="PF08597">
    <property type="entry name" value="eIF3_subunit"/>
    <property type="match status" value="1"/>
</dbReference>